<dbReference type="InterPro" id="IPR028211">
    <property type="entry name" value="Ntr2"/>
</dbReference>
<dbReference type="KEGG" id="bfu:BCIN_05g07470"/>
<proteinExistence type="predicted"/>
<reference evidence="5 6" key="1">
    <citation type="journal article" date="2011" name="PLoS Genet.">
        <title>Genomic analysis of the necrotrophic fungal pathogens Sclerotinia sclerotiorum and Botrytis cinerea.</title>
        <authorList>
            <person name="Amselem J."/>
            <person name="Cuomo C.A."/>
            <person name="van Kan J.A."/>
            <person name="Viaud M."/>
            <person name="Benito E.P."/>
            <person name="Couloux A."/>
            <person name="Coutinho P.M."/>
            <person name="de Vries R.P."/>
            <person name="Dyer P.S."/>
            <person name="Fillinger S."/>
            <person name="Fournier E."/>
            <person name="Gout L."/>
            <person name="Hahn M."/>
            <person name="Kohn L."/>
            <person name="Lapalu N."/>
            <person name="Plummer K.M."/>
            <person name="Pradier J.M."/>
            <person name="Quevillon E."/>
            <person name="Sharon A."/>
            <person name="Simon A."/>
            <person name="ten Have A."/>
            <person name="Tudzynski B."/>
            <person name="Tudzynski P."/>
            <person name="Wincker P."/>
            <person name="Andrew M."/>
            <person name="Anthouard V."/>
            <person name="Beever R.E."/>
            <person name="Beffa R."/>
            <person name="Benoit I."/>
            <person name="Bouzid O."/>
            <person name="Brault B."/>
            <person name="Chen Z."/>
            <person name="Choquer M."/>
            <person name="Collemare J."/>
            <person name="Cotton P."/>
            <person name="Danchin E.G."/>
            <person name="Da Silva C."/>
            <person name="Gautier A."/>
            <person name="Giraud C."/>
            <person name="Giraud T."/>
            <person name="Gonzalez C."/>
            <person name="Grossetete S."/>
            <person name="Guldener U."/>
            <person name="Henrissat B."/>
            <person name="Howlett B.J."/>
            <person name="Kodira C."/>
            <person name="Kretschmer M."/>
            <person name="Lappartient A."/>
            <person name="Leroch M."/>
            <person name="Levis C."/>
            <person name="Mauceli E."/>
            <person name="Neuveglise C."/>
            <person name="Oeser B."/>
            <person name="Pearson M."/>
            <person name="Poulain J."/>
            <person name="Poussereau N."/>
            <person name="Quesneville H."/>
            <person name="Rascle C."/>
            <person name="Schumacher J."/>
            <person name="Segurens B."/>
            <person name="Sexton A."/>
            <person name="Silva E."/>
            <person name="Sirven C."/>
            <person name="Soanes D.M."/>
            <person name="Talbot N.J."/>
            <person name="Templeton M."/>
            <person name="Yandava C."/>
            <person name="Yarden O."/>
            <person name="Zeng Q."/>
            <person name="Rollins J.A."/>
            <person name="Lebrun M.H."/>
            <person name="Dickman M."/>
        </authorList>
    </citation>
    <scope>NUCLEOTIDE SEQUENCE [LARGE SCALE GENOMIC DNA]</scope>
    <source>
        <strain evidence="5 6">B05.10</strain>
    </source>
</reference>
<feature type="compositionally biased region" description="Basic and acidic residues" evidence="4">
    <location>
        <begin position="456"/>
        <end position="465"/>
    </location>
</feature>
<evidence type="ECO:0000256" key="1">
    <source>
        <dbReference type="ARBA" id="ARBA00004123"/>
    </source>
</evidence>
<dbReference type="VEuPathDB" id="FungiDB:Bcin05g07470"/>
<feature type="compositionally biased region" description="Basic and acidic residues" evidence="4">
    <location>
        <begin position="271"/>
        <end position="285"/>
    </location>
</feature>
<feature type="compositionally biased region" description="Basic and acidic residues" evidence="4">
    <location>
        <begin position="330"/>
        <end position="344"/>
    </location>
</feature>
<protein>
    <recommendedName>
        <fullName evidence="7">Nineteen complex-related protein 2-domain-containing protein</fullName>
    </recommendedName>
</protein>
<dbReference type="PANTHER" id="PTHR12214:SF0">
    <property type="entry name" value="LD29489P"/>
    <property type="match status" value="1"/>
</dbReference>
<name>A0A384JII3_BOTFB</name>
<dbReference type="GO" id="GO:0003677">
    <property type="term" value="F:DNA binding"/>
    <property type="evidence" value="ECO:0007669"/>
    <property type="project" value="InterPro"/>
</dbReference>
<feature type="region of interest" description="Disordered" evidence="4">
    <location>
        <begin position="1"/>
        <end position="145"/>
    </location>
</feature>
<dbReference type="GeneID" id="5431123"/>
<gene>
    <name evidence="5" type="ORF">BCIN_05g07470</name>
</gene>
<organism evidence="5 6">
    <name type="scientific">Botryotinia fuckeliana (strain B05.10)</name>
    <name type="common">Noble rot fungus</name>
    <name type="synonym">Botrytis cinerea</name>
    <dbReference type="NCBI Taxonomy" id="332648"/>
    <lineage>
        <taxon>Eukaryota</taxon>
        <taxon>Fungi</taxon>
        <taxon>Dikarya</taxon>
        <taxon>Ascomycota</taxon>
        <taxon>Pezizomycotina</taxon>
        <taxon>Leotiomycetes</taxon>
        <taxon>Helotiales</taxon>
        <taxon>Sclerotiniaceae</taxon>
        <taxon>Botrytis</taxon>
    </lineage>
</organism>
<evidence type="ECO:0000256" key="4">
    <source>
        <dbReference type="SAM" id="MobiDB-lite"/>
    </source>
</evidence>
<feature type="compositionally biased region" description="Basic and acidic residues" evidence="4">
    <location>
        <begin position="1"/>
        <end position="14"/>
    </location>
</feature>
<evidence type="ECO:0000313" key="5">
    <source>
        <dbReference type="EMBL" id="ATZ50395.1"/>
    </source>
</evidence>
<feature type="coiled-coil region" evidence="3">
    <location>
        <begin position="360"/>
        <end position="387"/>
    </location>
</feature>
<reference evidence="5 6" key="2">
    <citation type="journal article" date="2012" name="Eukaryot. Cell">
        <title>Genome update of Botrytis cinerea strains B05.10 and T4.</title>
        <authorList>
            <person name="Staats M."/>
            <person name="van Kan J.A."/>
        </authorList>
    </citation>
    <scope>NUCLEOTIDE SEQUENCE [LARGE SCALE GENOMIC DNA]</scope>
    <source>
        <strain evidence="5 6">B05.10</strain>
    </source>
</reference>
<dbReference type="Proteomes" id="UP000001798">
    <property type="component" value="Chromosome 5"/>
</dbReference>
<dbReference type="EMBL" id="CP009809">
    <property type="protein sequence ID" value="ATZ50395.1"/>
    <property type="molecule type" value="Genomic_DNA"/>
</dbReference>
<evidence type="ECO:0008006" key="7">
    <source>
        <dbReference type="Google" id="ProtNLM"/>
    </source>
</evidence>
<feature type="region of interest" description="Disordered" evidence="4">
    <location>
        <begin position="223"/>
        <end position="345"/>
    </location>
</feature>
<keyword evidence="3" id="KW-0175">Coiled coil</keyword>
<feature type="compositionally biased region" description="Acidic residues" evidence="4">
    <location>
        <begin position="258"/>
        <end position="270"/>
    </location>
</feature>
<dbReference type="PANTHER" id="PTHR12214">
    <property type="entry name" value="GC-RICH SEQUENCE DNA-BINDING FACTOR"/>
    <property type="match status" value="1"/>
</dbReference>
<evidence type="ECO:0000256" key="2">
    <source>
        <dbReference type="ARBA" id="ARBA00023242"/>
    </source>
</evidence>
<reference evidence="5 6" key="3">
    <citation type="journal article" date="2017" name="Mol. Plant Pathol.">
        <title>A gapless genome sequence of the fungus Botrytis cinerea.</title>
        <authorList>
            <person name="Van Kan J.A."/>
            <person name="Stassen J.H."/>
            <person name="Mosbach A."/>
            <person name="Van Der Lee T.A."/>
            <person name="Faino L."/>
            <person name="Farmer A.D."/>
            <person name="Papasotiriou D.G."/>
            <person name="Zhou S."/>
            <person name="Seidl M.F."/>
            <person name="Cottam E."/>
            <person name="Edel D."/>
            <person name="Hahn M."/>
            <person name="Schwartz D.C."/>
            <person name="Dietrich R.A."/>
            <person name="Widdison S."/>
            <person name="Scalliet G."/>
        </authorList>
    </citation>
    <scope>NUCLEOTIDE SEQUENCE [LARGE SCALE GENOMIC DNA]</scope>
    <source>
        <strain evidence="5 6">B05.10</strain>
    </source>
</reference>
<evidence type="ECO:0000313" key="6">
    <source>
        <dbReference type="Proteomes" id="UP000001798"/>
    </source>
</evidence>
<comment type="subcellular location">
    <subcellularLocation>
        <location evidence="1">Nucleus</location>
    </subcellularLocation>
</comment>
<feature type="compositionally biased region" description="Acidic residues" evidence="4">
    <location>
        <begin position="303"/>
        <end position="312"/>
    </location>
</feature>
<sequence length="465" mass="51628">MKRETPDLKRDKMSAVRKPLKKSNLRRSIAFEDLTQDEDNTSKTEIPSDDSSSNKPPSVKTTSFKKKKRPASSRLSFGVGDIISGSDAENLEDDESFTLVKKPLSRKVTEGNAKKINTRVPLPMRTRDEDGDGDGDSDMGRPSYSKDYLKELKSSQASAMRELADVEIGGGEEPFLDASELEGAMVVDLHGNGDIVGGLGGSAAIIPTEAEIREKKERRARMAREKDFISLNDDEPDGGRITSLLPRQKKPESRLVRDDEEIMEGFEEFVDDGRISLGKKQEREEKRRRKKEMADLIQQAEGSSDEESDDSEAERRAAYEAAQTKAGMDGLHKHDDAAAAREENQIPARITPIPVLSECLERLQNTLSTMELELSKRKKKIEEGEREKLEIGKREQEVQVLLTQAGQRYAALKADASIKELEMSDVKGLVDASSEMAREKIGAGDRGLESFGNTPVRRDEVVDGS</sequence>
<keyword evidence="2" id="KW-0539">Nucleus</keyword>
<dbReference type="GO" id="GO:0071008">
    <property type="term" value="C:U2-type post-mRNA release spliceosomal complex"/>
    <property type="evidence" value="ECO:0007669"/>
    <property type="project" value="InterPro"/>
</dbReference>
<accession>A0A384JII3</accession>
<dbReference type="RefSeq" id="XP_024548988.1">
    <property type="nucleotide sequence ID" value="XM_024693203.1"/>
</dbReference>
<feature type="compositionally biased region" description="Low complexity" evidence="4">
    <location>
        <begin position="49"/>
        <end position="58"/>
    </location>
</feature>
<keyword evidence="6" id="KW-1185">Reference proteome</keyword>
<dbReference type="Pfam" id="PF15458">
    <property type="entry name" value="NTR2"/>
    <property type="match status" value="1"/>
</dbReference>
<evidence type="ECO:0000256" key="3">
    <source>
        <dbReference type="SAM" id="Coils"/>
    </source>
</evidence>
<dbReference type="OrthoDB" id="429427at2759"/>
<dbReference type="GO" id="GO:0000390">
    <property type="term" value="P:spliceosomal complex disassembly"/>
    <property type="evidence" value="ECO:0007669"/>
    <property type="project" value="InterPro"/>
</dbReference>
<feature type="region of interest" description="Disordered" evidence="4">
    <location>
        <begin position="441"/>
        <end position="465"/>
    </location>
</feature>
<dbReference type="InterPro" id="IPR012890">
    <property type="entry name" value="GCFC2-like"/>
</dbReference>
<dbReference type="AlphaFoldDB" id="A0A384JII3"/>